<feature type="compositionally biased region" description="Basic and acidic residues" evidence="2">
    <location>
        <begin position="264"/>
        <end position="283"/>
    </location>
</feature>
<sequence length="336" mass="38935">MHFDIFHCCRLTSGRFMVASDVNTQLSVAQLRQLKEKVELAGRRLRKLVDETRRNEEKLCHMRRRKKTLESDLERRLEIEKSGTPDVSGEVLRELEKPLDYEIETAQQFQARMAHVRSLMSELLVRTNLNEWAAHTEMAEQESEVVTKIRDACKAREMLREALLESQAKAEKAMAERKTRYEELQRLEAELEACSAETWLAITEKNRLSDRLAILTREPLLTPCERVKKARDEEQQQQDRDTSQTENNIDLDLEVNPNLTRSEGGSEHFRDSGDQRNRLESSRRSISIGRSFSSDRSSSGYSVHNQDNEDLVIPVNIMNTIRNAIRDSMGLDVNFD</sequence>
<reference evidence="3" key="1">
    <citation type="submission" date="2023-07" db="EMBL/GenBank/DDBJ databases">
        <authorList>
            <consortium name="CYATHOMIX"/>
        </authorList>
    </citation>
    <scope>NUCLEOTIDE SEQUENCE</scope>
    <source>
        <strain evidence="3">N/A</strain>
    </source>
</reference>
<comment type="caution">
    <text evidence="3">The sequence shown here is derived from an EMBL/GenBank/DDBJ whole genome shotgun (WGS) entry which is preliminary data.</text>
</comment>
<gene>
    <name evidence="3" type="ORF">CYNAS_LOCUS11241</name>
</gene>
<accession>A0AA36GWA6</accession>
<feature type="coiled-coil region" evidence="1">
    <location>
        <begin position="156"/>
        <end position="197"/>
    </location>
</feature>
<feature type="compositionally biased region" description="Low complexity" evidence="2">
    <location>
        <begin position="284"/>
        <end position="302"/>
    </location>
</feature>
<feature type="region of interest" description="Disordered" evidence="2">
    <location>
        <begin position="226"/>
        <end position="304"/>
    </location>
</feature>
<dbReference type="Proteomes" id="UP001176961">
    <property type="component" value="Unassembled WGS sequence"/>
</dbReference>
<name>A0AA36GWA6_CYLNA</name>
<evidence type="ECO:0000313" key="4">
    <source>
        <dbReference type="Proteomes" id="UP001176961"/>
    </source>
</evidence>
<keyword evidence="1" id="KW-0175">Coiled coil</keyword>
<evidence type="ECO:0000313" key="3">
    <source>
        <dbReference type="EMBL" id="CAJ0599258.1"/>
    </source>
</evidence>
<organism evidence="3 4">
    <name type="scientific">Cylicocyclus nassatus</name>
    <name type="common">Nematode worm</name>
    <dbReference type="NCBI Taxonomy" id="53992"/>
    <lineage>
        <taxon>Eukaryota</taxon>
        <taxon>Metazoa</taxon>
        <taxon>Ecdysozoa</taxon>
        <taxon>Nematoda</taxon>
        <taxon>Chromadorea</taxon>
        <taxon>Rhabditida</taxon>
        <taxon>Rhabditina</taxon>
        <taxon>Rhabditomorpha</taxon>
        <taxon>Strongyloidea</taxon>
        <taxon>Strongylidae</taxon>
        <taxon>Cylicocyclus</taxon>
    </lineage>
</organism>
<evidence type="ECO:0000256" key="1">
    <source>
        <dbReference type="SAM" id="Coils"/>
    </source>
</evidence>
<dbReference type="AlphaFoldDB" id="A0AA36GWA6"/>
<evidence type="ECO:0000256" key="2">
    <source>
        <dbReference type="SAM" id="MobiDB-lite"/>
    </source>
</evidence>
<proteinExistence type="predicted"/>
<keyword evidence="4" id="KW-1185">Reference proteome</keyword>
<feature type="compositionally biased region" description="Basic and acidic residues" evidence="2">
    <location>
        <begin position="226"/>
        <end position="243"/>
    </location>
</feature>
<dbReference type="EMBL" id="CATQJL010000223">
    <property type="protein sequence ID" value="CAJ0599258.1"/>
    <property type="molecule type" value="Genomic_DNA"/>
</dbReference>
<protein>
    <submittedName>
        <fullName evidence="3">Uncharacterized protein</fullName>
    </submittedName>
</protein>